<dbReference type="AlphaFoldDB" id="A0A4V1LA96"/>
<dbReference type="HAMAP" id="MF_01849">
    <property type="entry name" value="RNA_methyltr_RlmN"/>
    <property type="match status" value="1"/>
</dbReference>
<dbReference type="Pfam" id="PF21016">
    <property type="entry name" value="RlmN_N"/>
    <property type="match status" value="1"/>
</dbReference>
<evidence type="ECO:0000313" key="16">
    <source>
        <dbReference type="Proteomes" id="UP000711407"/>
    </source>
</evidence>
<evidence type="ECO:0000256" key="11">
    <source>
        <dbReference type="ARBA" id="ARBA00023004"/>
    </source>
</evidence>
<dbReference type="GO" id="GO:0005737">
    <property type="term" value="C:cytoplasm"/>
    <property type="evidence" value="ECO:0007669"/>
    <property type="project" value="UniProtKB-SubCell"/>
</dbReference>
<comment type="miscellaneous">
    <text evidence="14">Reaction proceeds by a ping-pong mechanism involving intermediate methylation of a conserved cysteine residue.</text>
</comment>
<dbReference type="Gene3D" id="1.10.150.530">
    <property type="match status" value="1"/>
</dbReference>
<evidence type="ECO:0000256" key="4">
    <source>
        <dbReference type="ARBA" id="ARBA00022490"/>
    </source>
</evidence>
<evidence type="ECO:0000256" key="8">
    <source>
        <dbReference type="ARBA" id="ARBA00022691"/>
    </source>
</evidence>
<dbReference type="GO" id="GO:0070475">
    <property type="term" value="P:rRNA base methylation"/>
    <property type="evidence" value="ECO:0007669"/>
    <property type="project" value="UniProtKB-UniRule"/>
</dbReference>
<feature type="binding site" evidence="14">
    <location>
        <begin position="166"/>
        <end position="167"/>
    </location>
    <ligand>
        <name>S-adenosyl-L-methionine</name>
        <dbReference type="ChEBI" id="CHEBI:59789"/>
    </ligand>
</feature>
<dbReference type="EC" id="2.1.1.192" evidence="14"/>
<dbReference type="InterPro" id="IPR040072">
    <property type="entry name" value="Methyltransferase_A"/>
</dbReference>
<dbReference type="PANTHER" id="PTHR30544">
    <property type="entry name" value="23S RRNA METHYLTRANSFERASE"/>
    <property type="match status" value="1"/>
</dbReference>
<organism evidence="15 16">
    <name type="scientific">Candidatus Amulumruptor caecigallinarius</name>
    <dbReference type="NCBI Taxonomy" id="2109911"/>
    <lineage>
        <taxon>Bacteria</taxon>
        <taxon>Pseudomonadati</taxon>
        <taxon>Bacteroidota</taxon>
        <taxon>Bacteroidia</taxon>
        <taxon>Bacteroidales</taxon>
        <taxon>Muribaculaceae</taxon>
        <taxon>Candidatus Amulumruptor</taxon>
    </lineage>
</organism>
<dbReference type="NCBIfam" id="TIGR00048">
    <property type="entry name" value="rRNA_mod_RlmN"/>
    <property type="match status" value="1"/>
</dbReference>
<proteinExistence type="inferred from homology"/>
<comment type="caution">
    <text evidence="15">The sequence shown here is derived from an EMBL/GenBank/DDBJ whole genome shotgun (WGS) entry which is preliminary data.</text>
</comment>
<keyword evidence="12 14" id="KW-0411">Iron-sulfur</keyword>
<reference evidence="15" key="1">
    <citation type="journal article" date="2021" name="PeerJ">
        <title>Extensive microbial diversity within the chicken gut microbiome revealed by metagenomics and culture.</title>
        <authorList>
            <person name="Gilroy R."/>
            <person name="Ravi A."/>
            <person name="Getino M."/>
            <person name="Pursley I."/>
            <person name="Horton D.L."/>
            <person name="Alikhan N.F."/>
            <person name="Baker D."/>
            <person name="Gharbi K."/>
            <person name="Hall N."/>
            <person name="Watson M."/>
            <person name="Adriaenssens E.M."/>
            <person name="Foster-Nyarko E."/>
            <person name="Jarju S."/>
            <person name="Secka A."/>
            <person name="Antonio M."/>
            <person name="Oren A."/>
            <person name="Chaudhuri R.R."/>
            <person name="La Ragione R."/>
            <person name="Hildebrand F."/>
            <person name="Pallen M.J."/>
        </authorList>
    </citation>
    <scope>NUCLEOTIDE SEQUENCE</scope>
    <source>
        <strain evidence="15">4100</strain>
    </source>
</reference>
<evidence type="ECO:0000256" key="14">
    <source>
        <dbReference type="HAMAP-Rule" id="MF_01849"/>
    </source>
</evidence>
<dbReference type="SFLD" id="SFLDG01062">
    <property type="entry name" value="methyltransferase_(Class_A)"/>
    <property type="match status" value="1"/>
</dbReference>
<evidence type="ECO:0000256" key="5">
    <source>
        <dbReference type="ARBA" id="ARBA00022552"/>
    </source>
</evidence>
<dbReference type="EMBL" id="DYXT01000031">
    <property type="protein sequence ID" value="HJE39350.1"/>
    <property type="molecule type" value="Genomic_DNA"/>
</dbReference>
<dbReference type="GO" id="GO:0046872">
    <property type="term" value="F:metal ion binding"/>
    <property type="evidence" value="ECO:0007669"/>
    <property type="project" value="UniProtKB-KW"/>
</dbReference>
<dbReference type="SUPFAM" id="SSF102114">
    <property type="entry name" value="Radical SAM enzymes"/>
    <property type="match status" value="1"/>
</dbReference>
<keyword evidence="9 14" id="KW-0819">tRNA processing</keyword>
<comment type="subcellular location">
    <subcellularLocation>
        <location evidence="1 14">Cytoplasm</location>
    </subcellularLocation>
</comment>
<evidence type="ECO:0000256" key="9">
    <source>
        <dbReference type="ARBA" id="ARBA00022694"/>
    </source>
</evidence>
<feature type="binding site" evidence="14">
    <location>
        <position position="296"/>
    </location>
    <ligand>
        <name>S-adenosyl-L-methionine</name>
        <dbReference type="ChEBI" id="CHEBI:59789"/>
    </ligand>
</feature>
<comment type="function">
    <text evidence="14">Specifically methylates position 2 of adenine 2503 in 23S rRNA and position 2 of adenine 37 in tRNAs.</text>
</comment>
<evidence type="ECO:0000256" key="10">
    <source>
        <dbReference type="ARBA" id="ARBA00022723"/>
    </source>
</evidence>
<feature type="binding site" evidence="14">
    <location>
        <begin position="220"/>
        <end position="222"/>
    </location>
    <ligand>
        <name>S-adenosyl-L-methionine</name>
        <dbReference type="ChEBI" id="CHEBI:59789"/>
    </ligand>
</feature>
<keyword evidence="13 14" id="KW-1015">Disulfide bond</keyword>
<dbReference type="InterPro" id="IPR007197">
    <property type="entry name" value="rSAM"/>
</dbReference>
<keyword evidence="8 14" id="KW-0949">S-adenosyl-L-methionine</keyword>
<keyword evidence="7 14" id="KW-0808">Transferase</keyword>
<evidence type="ECO:0000256" key="2">
    <source>
        <dbReference type="ARBA" id="ARBA00007544"/>
    </source>
</evidence>
<feature type="active site" description="Proton acceptor" evidence="14">
    <location>
        <position position="101"/>
    </location>
</feature>
<dbReference type="SFLD" id="SFLDS00029">
    <property type="entry name" value="Radical_SAM"/>
    <property type="match status" value="1"/>
</dbReference>
<feature type="binding site" evidence="14">
    <location>
        <position position="128"/>
    </location>
    <ligand>
        <name>[4Fe-4S] cluster</name>
        <dbReference type="ChEBI" id="CHEBI:49883"/>
        <note>4Fe-4S-S-AdoMet</note>
    </ligand>
</feature>
<feature type="active site" description="S-methylcysteine intermediate" evidence="14">
    <location>
        <position position="340"/>
    </location>
</feature>
<keyword evidence="11 14" id="KW-0408">Iron</keyword>
<dbReference type="GO" id="GO:0070040">
    <property type="term" value="F:rRNA (adenine(2503)-C2-)-methyltransferase activity"/>
    <property type="evidence" value="ECO:0007669"/>
    <property type="project" value="UniProtKB-UniRule"/>
</dbReference>
<keyword evidence="10 14" id="KW-0479">Metal-binding</keyword>
<evidence type="ECO:0000256" key="1">
    <source>
        <dbReference type="ARBA" id="ARBA00004496"/>
    </source>
</evidence>
<comment type="caution">
    <text evidence="14">Lacks conserved residue(s) required for the propagation of feature annotation.</text>
</comment>
<evidence type="ECO:0000256" key="13">
    <source>
        <dbReference type="ARBA" id="ARBA00023157"/>
    </source>
</evidence>
<keyword evidence="6 14" id="KW-0489">Methyltransferase</keyword>
<evidence type="ECO:0000256" key="7">
    <source>
        <dbReference type="ARBA" id="ARBA00022679"/>
    </source>
</evidence>
<comment type="catalytic activity">
    <reaction evidence="14">
        <text>adenosine(37) in tRNA + 2 reduced [2Fe-2S]-[ferredoxin] + 2 S-adenosyl-L-methionine = 2-methyladenosine(37) in tRNA + 5'-deoxyadenosine + L-methionine + 2 oxidized [2Fe-2S]-[ferredoxin] + S-adenosyl-L-homocysteine</text>
        <dbReference type="Rhea" id="RHEA:43332"/>
        <dbReference type="Rhea" id="RHEA-COMP:10000"/>
        <dbReference type="Rhea" id="RHEA-COMP:10001"/>
        <dbReference type="Rhea" id="RHEA-COMP:10162"/>
        <dbReference type="Rhea" id="RHEA-COMP:10485"/>
        <dbReference type="ChEBI" id="CHEBI:17319"/>
        <dbReference type="ChEBI" id="CHEBI:33737"/>
        <dbReference type="ChEBI" id="CHEBI:33738"/>
        <dbReference type="ChEBI" id="CHEBI:57844"/>
        <dbReference type="ChEBI" id="CHEBI:57856"/>
        <dbReference type="ChEBI" id="CHEBI:59789"/>
        <dbReference type="ChEBI" id="CHEBI:74411"/>
        <dbReference type="ChEBI" id="CHEBI:74497"/>
        <dbReference type="EC" id="2.1.1.192"/>
    </reaction>
</comment>
<sequence>MNKEDFDTATSRIPLLGMTLDRLAQVAAEANMPGFAARQMAQWLYDKRVLSVDEMTNLSKKSREMLSRRYVVGREEPLLATKSVDGTVKYLFRGAGGREVESVYIPDGDRATLCVSSQAGCKMNCRFCMTGKQGFHGNLSAGQIVNQILSIPDSRTLTNIVYMGMGEPMDNIDAVIDSIRVMTEPWGLAWSPRRITVSSIGRIKELRRLLDTTNVNVAISVHSPFASERLGLMPVEKAFPLRDVIAMLREYDFSHQRRLSVEYIMWRGVNDDMRHADALARLIRGMHCRVNLIRFHAIPGVEELQPCGQHVMVAFRDRLNQLGVTATIRASRGEDIMAACGMLAGRPKDARRS</sequence>
<feature type="binding site" evidence="14">
    <location>
        <position position="125"/>
    </location>
    <ligand>
        <name>[4Fe-4S] cluster</name>
        <dbReference type="ChEBI" id="CHEBI:49883"/>
        <note>4Fe-4S-S-AdoMet</note>
    </ligand>
</feature>
<feature type="binding site" evidence="14">
    <location>
        <position position="121"/>
    </location>
    <ligand>
        <name>[4Fe-4S] cluster</name>
        <dbReference type="ChEBI" id="CHEBI:49883"/>
        <note>4Fe-4S-S-AdoMet</note>
    </ligand>
</feature>
<dbReference type="PIRSF" id="PIRSF006004">
    <property type="entry name" value="CHP00048"/>
    <property type="match status" value="1"/>
</dbReference>
<dbReference type="GO" id="GO:0000049">
    <property type="term" value="F:tRNA binding"/>
    <property type="evidence" value="ECO:0007669"/>
    <property type="project" value="UniProtKB-UniRule"/>
</dbReference>
<dbReference type="InterPro" id="IPR048641">
    <property type="entry name" value="RlmN_N"/>
</dbReference>
<evidence type="ECO:0000313" key="15">
    <source>
        <dbReference type="EMBL" id="HJE39350.1"/>
    </source>
</evidence>
<protein>
    <recommendedName>
        <fullName evidence="14">Probable dual-specificity RNA methyltransferase RlmN</fullName>
        <ecNumber evidence="14">2.1.1.192</ecNumber>
    </recommendedName>
    <alternativeName>
        <fullName evidence="14">23S rRNA (adenine(2503)-C(2))-methyltransferase</fullName>
    </alternativeName>
    <alternativeName>
        <fullName evidence="14">23S rRNA m2A2503 methyltransferase</fullName>
    </alternativeName>
    <alternativeName>
        <fullName evidence="14">Ribosomal RNA large subunit methyltransferase N</fullName>
    </alternativeName>
    <alternativeName>
        <fullName evidence="14">tRNA (adenine(37)-C(2))-methyltransferase</fullName>
    </alternativeName>
    <alternativeName>
        <fullName evidence="14">tRNA m2A37 methyltransferase</fullName>
    </alternativeName>
</protein>
<dbReference type="InterPro" id="IPR004383">
    <property type="entry name" value="rRNA_lsu_MTrfase_RlmN/Cfr"/>
</dbReference>
<keyword evidence="5 14" id="KW-0698">rRNA processing</keyword>
<gene>
    <name evidence="14 15" type="primary">rlmN</name>
    <name evidence="15" type="ORF">K8V47_06300</name>
</gene>
<comment type="similarity">
    <text evidence="2 14">Belongs to the radical SAM superfamily. RlmN family.</text>
</comment>
<dbReference type="GO" id="GO:0030488">
    <property type="term" value="P:tRNA methylation"/>
    <property type="evidence" value="ECO:0007669"/>
    <property type="project" value="UniProtKB-UniRule"/>
</dbReference>
<dbReference type="Pfam" id="PF04055">
    <property type="entry name" value="Radical_SAM"/>
    <property type="match status" value="1"/>
</dbReference>
<keyword evidence="4 14" id="KW-0963">Cytoplasm</keyword>
<dbReference type="InterPro" id="IPR058240">
    <property type="entry name" value="rSAM_sf"/>
</dbReference>
<dbReference type="GO" id="GO:0002935">
    <property type="term" value="F:tRNA (adenine(37)-C2)-methyltransferase activity"/>
    <property type="evidence" value="ECO:0007669"/>
    <property type="project" value="UniProtKB-UniRule"/>
</dbReference>
<evidence type="ECO:0000256" key="3">
    <source>
        <dbReference type="ARBA" id="ARBA00022485"/>
    </source>
</evidence>
<dbReference type="InterPro" id="IPR027492">
    <property type="entry name" value="RNA_MTrfase_RlmN"/>
</dbReference>
<dbReference type="GO" id="GO:0019843">
    <property type="term" value="F:rRNA binding"/>
    <property type="evidence" value="ECO:0007669"/>
    <property type="project" value="UniProtKB-UniRule"/>
</dbReference>
<evidence type="ECO:0000256" key="6">
    <source>
        <dbReference type="ARBA" id="ARBA00022603"/>
    </source>
</evidence>
<feature type="binding site" evidence="14">
    <location>
        <position position="198"/>
    </location>
    <ligand>
        <name>S-adenosyl-L-methionine</name>
        <dbReference type="ChEBI" id="CHEBI:59789"/>
    </ligand>
</feature>
<comment type="cofactor">
    <cofactor evidence="14">
        <name>[4Fe-4S] cluster</name>
        <dbReference type="ChEBI" id="CHEBI:49883"/>
    </cofactor>
    <text evidence="14">Binds 1 [4Fe-4S] cluster. The cluster is coordinated with 3 cysteines and an exchangeable S-adenosyl-L-methionine.</text>
</comment>
<accession>A0A4V1LA96</accession>
<dbReference type="GO" id="GO:0051539">
    <property type="term" value="F:4 iron, 4 sulfur cluster binding"/>
    <property type="evidence" value="ECO:0007669"/>
    <property type="project" value="UniProtKB-UniRule"/>
</dbReference>
<dbReference type="SFLD" id="SFLDF00275">
    <property type="entry name" value="adenosine_C2_methyltransferase"/>
    <property type="match status" value="1"/>
</dbReference>
<dbReference type="Gene3D" id="3.20.20.70">
    <property type="entry name" value="Aldolase class I"/>
    <property type="match status" value="1"/>
</dbReference>
<dbReference type="PANTHER" id="PTHR30544:SF5">
    <property type="entry name" value="RADICAL SAM CORE DOMAIN-CONTAINING PROTEIN"/>
    <property type="match status" value="1"/>
</dbReference>
<dbReference type="InterPro" id="IPR013785">
    <property type="entry name" value="Aldolase_TIM"/>
</dbReference>
<evidence type="ECO:0000256" key="12">
    <source>
        <dbReference type="ARBA" id="ARBA00023014"/>
    </source>
</evidence>
<dbReference type="Proteomes" id="UP000711407">
    <property type="component" value="Unassembled WGS sequence"/>
</dbReference>
<comment type="catalytic activity">
    <reaction evidence="14">
        <text>adenosine(2503) in 23S rRNA + 2 reduced [2Fe-2S]-[ferredoxin] + 2 S-adenosyl-L-methionine = 2-methyladenosine(2503) in 23S rRNA + 5'-deoxyadenosine + L-methionine + 2 oxidized [2Fe-2S]-[ferredoxin] + S-adenosyl-L-homocysteine</text>
        <dbReference type="Rhea" id="RHEA:42916"/>
        <dbReference type="Rhea" id="RHEA-COMP:10000"/>
        <dbReference type="Rhea" id="RHEA-COMP:10001"/>
        <dbReference type="Rhea" id="RHEA-COMP:10152"/>
        <dbReference type="Rhea" id="RHEA-COMP:10282"/>
        <dbReference type="ChEBI" id="CHEBI:17319"/>
        <dbReference type="ChEBI" id="CHEBI:33737"/>
        <dbReference type="ChEBI" id="CHEBI:33738"/>
        <dbReference type="ChEBI" id="CHEBI:57844"/>
        <dbReference type="ChEBI" id="CHEBI:57856"/>
        <dbReference type="ChEBI" id="CHEBI:59789"/>
        <dbReference type="ChEBI" id="CHEBI:74411"/>
        <dbReference type="ChEBI" id="CHEBI:74497"/>
        <dbReference type="EC" id="2.1.1.192"/>
    </reaction>
</comment>
<name>A0A4V1LA96_9BACT</name>
<dbReference type="PROSITE" id="PS51918">
    <property type="entry name" value="RADICAL_SAM"/>
    <property type="match status" value="1"/>
</dbReference>
<keyword evidence="3 14" id="KW-0004">4Fe-4S</keyword>
<reference evidence="15" key="2">
    <citation type="submission" date="2021-09" db="EMBL/GenBank/DDBJ databases">
        <authorList>
            <person name="Gilroy R."/>
        </authorList>
    </citation>
    <scope>NUCLEOTIDE SEQUENCE</scope>
    <source>
        <strain evidence="15">4100</strain>
    </source>
</reference>